<dbReference type="OrthoDB" id="446335at2759"/>
<dbReference type="Proteomes" id="UP000601435">
    <property type="component" value="Unassembled WGS sequence"/>
</dbReference>
<dbReference type="EMBL" id="CAJNJA010092171">
    <property type="protein sequence ID" value="CAE7940726.1"/>
    <property type="molecule type" value="Genomic_DNA"/>
</dbReference>
<keyword evidence="2" id="KW-1185">Reference proteome</keyword>
<accession>A0A813C9E4</accession>
<reference evidence="1" key="1">
    <citation type="submission" date="2021-02" db="EMBL/GenBank/DDBJ databases">
        <authorList>
            <person name="Dougan E. K."/>
            <person name="Rhodes N."/>
            <person name="Thang M."/>
            <person name="Chan C."/>
        </authorList>
    </citation>
    <scope>NUCLEOTIDE SEQUENCE</scope>
</reference>
<evidence type="ECO:0000313" key="2">
    <source>
        <dbReference type="Proteomes" id="UP000601435"/>
    </source>
</evidence>
<evidence type="ECO:0000313" key="1">
    <source>
        <dbReference type="EMBL" id="CAE7940726.1"/>
    </source>
</evidence>
<dbReference type="AlphaFoldDB" id="A0A813C9E4"/>
<organism evidence="1 2">
    <name type="scientific">Symbiodinium necroappetens</name>
    <dbReference type="NCBI Taxonomy" id="1628268"/>
    <lineage>
        <taxon>Eukaryota</taxon>
        <taxon>Sar</taxon>
        <taxon>Alveolata</taxon>
        <taxon>Dinophyceae</taxon>
        <taxon>Suessiales</taxon>
        <taxon>Symbiodiniaceae</taxon>
        <taxon>Symbiodinium</taxon>
    </lineage>
</organism>
<name>A0A813C9E4_9DINO</name>
<gene>
    <name evidence="1" type="primary">GIP</name>
    <name evidence="1" type="ORF">SNEC2469_LOCUS34006</name>
</gene>
<protein>
    <submittedName>
        <fullName evidence="1">GIP protein</fullName>
    </submittedName>
</protein>
<feature type="non-terminal residue" evidence="1">
    <location>
        <position position="124"/>
    </location>
</feature>
<sequence length="124" mass="14080">EEPSALEPVSRSQTVFSKAEEIILGYLNIYVDDVLYAGHPEAIQAVQDWLTSEWKASELSWASESSAIRFLGLEIEVEYNDQQLRRAQILTGELLWLSGRSRIGLRVLGYLRETADLTLTYFPS</sequence>
<proteinExistence type="predicted"/>
<comment type="caution">
    <text evidence="1">The sequence shown here is derived from an EMBL/GenBank/DDBJ whole genome shotgun (WGS) entry which is preliminary data.</text>
</comment>
<feature type="non-terminal residue" evidence="1">
    <location>
        <position position="1"/>
    </location>
</feature>